<sequence length="60" mass="6709">MLNVKKQQQSRGWNGVVSALNVLYVGFAQLCHGKAPPEVILLNSYFLQESNSKTMITLSR</sequence>
<proteinExistence type="predicted"/>
<protein>
    <submittedName>
        <fullName evidence="1">Uncharacterized protein</fullName>
    </submittedName>
</protein>
<dbReference type="KEGG" id="ppm:PPSC2_03235"/>
<accession>E3EGH8</accession>
<dbReference type="AlphaFoldDB" id="E3EGH8"/>
<name>E3EGH8_PAEPS</name>
<dbReference type="PATRIC" id="fig|886882.15.peg.624"/>
<evidence type="ECO:0000313" key="1">
    <source>
        <dbReference type="EMBL" id="ADO54617.1"/>
    </source>
</evidence>
<organism evidence="1 2">
    <name type="scientific">Paenibacillus polymyxa (strain SC2)</name>
    <name type="common">Bacillus polymyxa</name>
    <dbReference type="NCBI Taxonomy" id="886882"/>
    <lineage>
        <taxon>Bacteria</taxon>
        <taxon>Bacillati</taxon>
        <taxon>Bacillota</taxon>
        <taxon>Bacilli</taxon>
        <taxon>Bacillales</taxon>
        <taxon>Paenibacillaceae</taxon>
        <taxon>Paenibacillus</taxon>
    </lineage>
</organism>
<reference evidence="1 2" key="1">
    <citation type="journal article" date="2011" name="J. Bacteriol.">
        <title>Complete genome sequence of Paenibacillus polymyxa SC2, a strain of plant growth-promoting Rhizobacterium with broad-spectrum antimicrobial activity.</title>
        <authorList>
            <person name="Ma M."/>
            <person name="Wang C."/>
            <person name="Ding Y."/>
            <person name="Li L."/>
            <person name="Shen D."/>
            <person name="Jiang X."/>
            <person name="Guan D."/>
            <person name="Cao F."/>
            <person name="Chen H."/>
            <person name="Feng R."/>
            <person name="Wang X."/>
            <person name="Ge Y."/>
            <person name="Yao L."/>
            <person name="Bing X."/>
            <person name="Yang X."/>
            <person name="Li J."/>
            <person name="Du B."/>
        </authorList>
    </citation>
    <scope>NUCLEOTIDE SEQUENCE [LARGE SCALE GENOMIC DNA]</scope>
    <source>
        <strain evidence="1 2">SC2</strain>
    </source>
</reference>
<gene>
    <name evidence="1" type="ORF">PPSC2_03235</name>
</gene>
<evidence type="ECO:0000313" key="2">
    <source>
        <dbReference type="Proteomes" id="UP000006868"/>
    </source>
</evidence>
<dbReference type="EMBL" id="CP002213">
    <property type="protein sequence ID" value="ADO54617.1"/>
    <property type="molecule type" value="Genomic_DNA"/>
</dbReference>
<dbReference type="Proteomes" id="UP000006868">
    <property type="component" value="Chromosome"/>
</dbReference>
<dbReference type="HOGENOM" id="CLU_2937329_0_0_9"/>